<dbReference type="EMBL" id="BQNB010009206">
    <property type="protein sequence ID" value="GJS60209.1"/>
    <property type="molecule type" value="Genomic_DNA"/>
</dbReference>
<name>A0ABQ4X4T5_9ASTR</name>
<feature type="compositionally biased region" description="Low complexity" evidence="1">
    <location>
        <begin position="203"/>
        <end position="214"/>
    </location>
</feature>
<reference evidence="2" key="1">
    <citation type="journal article" date="2022" name="Int. J. Mol. Sci.">
        <title>Draft Genome of Tanacetum Coccineum: Genomic Comparison of Closely Related Tanacetum-Family Plants.</title>
        <authorList>
            <person name="Yamashiro T."/>
            <person name="Shiraishi A."/>
            <person name="Nakayama K."/>
            <person name="Satake H."/>
        </authorList>
    </citation>
    <scope>NUCLEOTIDE SEQUENCE</scope>
</reference>
<organism evidence="2 3">
    <name type="scientific">Tanacetum coccineum</name>
    <dbReference type="NCBI Taxonomy" id="301880"/>
    <lineage>
        <taxon>Eukaryota</taxon>
        <taxon>Viridiplantae</taxon>
        <taxon>Streptophyta</taxon>
        <taxon>Embryophyta</taxon>
        <taxon>Tracheophyta</taxon>
        <taxon>Spermatophyta</taxon>
        <taxon>Magnoliopsida</taxon>
        <taxon>eudicotyledons</taxon>
        <taxon>Gunneridae</taxon>
        <taxon>Pentapetalae</taxon>
        <taxon>asterids</taxon>
        <taxon>campanulids</taxon>
        <taxon>Asterales</taxon>
        <taxon>Asteraceae</taxon>
        <taxon>Asteroideae</taxon>
        <taxon>Anthemideae</taxon>
        <taxon>Anthemidinae</taxon>
        <taxon>Tanacetum</taxon>
    </lineage>
</organism>
<proteinExistence type="predicted"/>
<evidence type="ECO:0000313" key="2">
    <source>
        <dbReference type="EMBL" id="GJS60209.1"/>
    </source>
</evidence>
<evidence type="ECO:0000256" key="1">
    <source>
        <dbReference type="SAM" id="MobiDB-lite"/>
    </source>
</evidence>
<gene>
    <name evidence="2" type="ORF">Tco_0654993</name>
</gene>
<protein>
    <submittedName>
        <fullName evidence="2">Uncharacterized protein</fullName>
    </submittedName>
</protein>
<accession>A0ABQ4X4T5</accession>
<reference evidence="2" key="2">
    <citation type="submission" date="2022-01" db="EMBL/GenBank/DDBJ databases">
        <authorList>
            <person name="Yamashiro T."/>
            <person name="Shiraishi A."/>
            <person name="Satake H."/>
            <person name="Nakayama K."/>
        </authorList>
    </citation>
    <scope>NUCLEOTIDE SEQUENCE</scope>
</reference>
<feature type="compositionally biased region" description="Basic and acidic residues" evidence="1">
    <location>
        <begin position="169"/>
        <end position="185"/>
    </location>
</feature>
<keyword evidence="3" id="KW-1185">Reference proteome</keyword>
<dbReference type="Proteomes" id="UP001151760">
    <property type="component" value="Unassembled WGS sequence"/>
</dbReference>
<evidence type="ECO:0000313" key="3">
    <source>
        <dbReference type="Proteomes" id="UP001151760"/>
    </source>
</evidence>
<comment type="caution">
    <text evidence="2">The sequence shown here is derived from an EMBL/GenBank/DDBJ whole genome shotgun (WGS) entry which is preliminary data.</text>
</comment>
<sequence length="214" mass="23554">MGCGIRRTPAVETKSFADDDYAGVMTQGRSTSGSAQFLGSACLLVFPKKQKVSISTTEAEYQCPSSDLRRPYDESASPTLLPMLGVKQRSPEYSQGILLASPKQTVFGKDKSNPLIVYSKLYGYQFTMFYYEELAIPGQMATGKESSNPFMAGSLPKTIHFCDSLPSDEDKSLAEDASKQRRIDDAEAEVTFIDEPSNDARNKNNNNNKISNNN</sequence>
<feature type="region of interest" description="Disordered" evidence="1">
    <location>
        <begin position="169"/>
        <end position="214"/>
    </location>
</feature>